<comment type="catalytic activity">
    <reaction evidence="4">
        <text>Hydrolysis of terminal, non-reducing alpha-D-galactose residues in alpha-D-galactosides, including galactose oligosaccharides, galactomannans and galactolipids.</text>
        <dbReference type="EC" id="3.2.1.22"/>
    </reaction>
</comment>
<dbReference type="Gene3D" id="3.20.20.70">
    <property type="entry name" value="Aldolase class I"/>
    <property type="match status" value="1"/>
</dbReference>
<dbReference type="InterPro" id="IPR013785">
    <property type="entry name" value="Aldolase_TIM"/>
</dbReference>
<dbReference type="InterPro" id="IPR013780">
    <property type="entry name" value="Glyco_hydro_b"/>
</dbReference>
<proteinExistence type="inferred from homology"/>
<dbReference type="PRINTS" id="PR00740">
    <property type="entry name" value="GLHYDRLASE27"/>
</dbReference>
<name>A0A7I8JCY9_SPIIN</name>
<dbReference type="Gene3D" id="2.60.40.1180">
    <property type="entry name" value="Golgi alpha-mannosidase II"/>
    <property type="match status" value="1"/>
</dbReference>
<dbReference type="SUPFAM" id="SSF51445">
    <property type="entry name" value="(Trans)glycosidases"/>
    <property type="match status" value="1"/>
</dbReference>
<dbReference type="PANTHER" id="PTHR11452:SF42">
    <property type="entry name" value="ALPHA-GALACTOSIDASE"/>
    <property type="match status" value="1"/>
</dbReference>
<keyword evidence="5" id="KW-0732">Signal</keyword>
<sequence>MRSPLSSSFGSISLLLGLTLLCRVSRASSPGELARTPPRGWNSYDSYSWIISEEDFLANSEIVSKRLLQYGYEYVVVDFLWYRRLASGSYTDAYGFDSIDEWGRVVPDPERWPSSRGGKGFTEVARKVHDMGLKFGIHAMRGISAQAVNSNTPILDVTTGTAYSEDNRPWGAKDVGMRERACAWMTHGFMSVDTQTRAGRAFLRSLYRQYADWGVDFVKLDCVFGEDFDEAEIKTVSEILAELERPMVFSLSPGKYAMPSMAENIKDLVNMYRITADDWDIWSQVEEHFDAARDFAASQLIGLPGFMEGHGQTWTCFLSGGSLIQITLWSMARSPLMFGGDLKRIDDITFDLITNPALLEINAFSVKNMEMWVLNGNGTLKSSYSGLCASVNAEKGEIYFAIFNLNPTSSSASVRIEDLAMAVDFGPLIGRSCNATEAWSGMILSQLSDSLSADVNGHGCALFIISCV</sequence>
<keyword evidence="4" id="KW-1015">Disulfide bond</keyword>
<dbReference type="EC" id="3.2.1.22" evidence="4"/>
<dbReference type="GO" id="GO:0005975">
    <property type="term" value="P:carbohydrate metabolic process"/>
    <property type="evidence" value="ECO:0007669"/>
    <property type="project" value="InterPro"/>
</dbReference>
<dbReference type="InterPro" id="IPR002241">
    <property type="entry name" value="Glyco_hydro_27"/>
</dbReference>
<comment type="similarity">
    <text evidence="1 4">Belongs to the glycosyl hydrolase 27 family.</text>
</comment>
<dbReference type="AlphaFoldDB" id="A0A7I8JCY9"/>
<gene>
    <name evidence="6" type="ORF">SI7747_11014420</name>
</gene>
<evidence type="ECO:0000256" key="2">
    <source>
        <dbReference type="ARBA" id="ARBA00022801"/>
    </source>
</evidence>
<reference evidence="6 7" key="1">
    <citation type="submission" date="2019-12" db="EMBL/GenBank/DDBJ databases">
        <authorList>
            <person name="Scholz U."/>
            <person name="Mascher M."/>
            <person name="Fiebig A."/>
        </authorList>
    </citation>
    <scope>NUCLEOTIDE SEQUENCE</scope>
</reference>
<protein>
    <recommendedName>
        <fullName evidence="4">Alpha-galactosidase</fullName>
        <ecNumber evidence="4">3.2.1.22</ecNumber>
    </recommendedName>
    <alternativeName>
        <fullName evidence="4">Melibiase</fullName>
    </alternativeName>
</protein>
<dbReference type="GO" id="GO:0004557">
    <property type="term" value="F:alpha-galactosidase activity"/>
    <property type="evidence" value="ECO:0007669"/>
    <property type="project" value="UniProtKB-EC"/>
</dbReference>
<feature type="signal peptide" evidence="5">
    <location>
        <begin position="1"/>
        <end position="27"/>
    </location>
</feature>
<dbReference type="EMBL" id="CACRZD030000011">
    <property type="protein sequence ID" value="CAA6668026.1"/>
    <property type="molecule type" value="Genomic_DNA"/>
</dbReference>
<evidence type="ECO:0000313" key="7">
    <source>
        <dbReference type="Proteomes" id="UP001189122"/>
    </source>
</evidence>
<dbReference type="SUPFAM" id="SSF51011">
    <property type="entry name" value="Glycosyl hydrolase domain"/>
    <property type="match status" value="1"/>
</dbReference>
<dbReference type="InterPro" id="IPR017853">
    <property type="entry name" value="GH"/>
</dbReference>
<feature type="chain" id="PRO_5029904767" description="Alpha-galactosidase" evidence="5">
    <location>
        <begin position="28"/>
        <end position="468"/>
    </location>
</feature>
<dbReference type="PANTHER" id="PTHR11452">
    <property type="entry name" value="ALPHA-GALACTOSIDASE/ALPHA-N-ACETYLGALACTOSAMINIDASE"/>
    <property type="match status" value="1"/>
</dbReference>
<dbReference type="Proteomes" id="UP001189122">
    <property type="component" value="Unassembled WGS sequence"/>
</dbReference>
<keyword evidence="7" id="KW-1185">Reference proteome</keyword>
<evidence type="ECO:0000256" key="3">
    <source>
        <dbReference type="ARBA" id="ARBA00023295"/>
    </source>
</evidence>
<evidence type="ECO:0000313" key="6">
    <source>
        <dbReference type="EMBL" id="CAA2628779.1"/>
    </source>
</evidence>
<organism evidence="6">
    <name type="scientific">Spirodela intermedia</name>
    <name type="common">Intermediate duckweed</name>
    <dbReference type="NCBI Taxonomy" id="51605"/>
    <lineage>
        <taxon>Eukaryota</taxon>
        <taxon>Viridiplantae</taxon>
        <taxon>Streptophyta</taxon>
        <taxon>Embryophyta</taxon>
        <taxon>Tracheophyta</taxon>
        <taxon>Spermatophyta</taxon>
        <taxon>Magnoliopsida</taxon>
        <taxon>Liliopsida</taxon>
        <taxon>Araceae</taxon>
        <taxon>Lemnoideae</taxon>
        <taxon>Spirodela</taxon>
    </lineage>
</organism>
<evidence type="ECO:0000256" key="5">
    <source>
        <dbReference type="SAM" id="SignalP"/>
    </source>
</evidence>
<dbReference type="CDD" id="cd14792">
    <property type="entry name" value="GH27"/>
    <property type="match status" value="1"/>
</dbReference>
<evidence type="ECO:0000256" key="4">
    <source>
        <dbReference type="RuleBase" id="RU361168"/>
    </source>
</evidence>
<keyword evidence="2 4" id="KW-0378">Hydrolase</keyword>
<keyword evidence="3 4" id="KW-0326">Glycosidase</keyword>
<evidence type="ECO:0000256" key="1">
    <source>
        <dbReference type="ARBA" id="ARBA00009743"/>
    </source>
</evidence>
<dbReference type="Pfam" id="PF16499">
    <property type="entry name" value="Melibiase_2"/>
    <property type="match status" value="1"/>
</dbReference>
<dbReference type="EMBL" id="LR743598">
    <property type="protein sequence ID" value="CAA2628779.1"/>
    <property type="molecule type" value="Genomic_DNA"/>
</dbReference>
<accession>A0A7I8JCY9</accession>